<gene>
    <name evidence="1" type="ORF">CDAR_577551</name>
</gene>
<dbReference type="Proteomes" id="UP001054837">
    <property type="component" value="Unassembled WGS sequence"/>
</dbReference>
<evidence type="ECO:0000313" key="2">
    <source>
        <dbReference type="Proteomes" id="UP001054837"/>
    </source>
</evidence>
<name>A0AAV4SGM9_9ARAC</name>
<organism evidence="1 2">
    <name type="scientific">Caerostris darwini</name>
    <dbReference type="NCBI Taxonomy" id="1538125"/>
    <lineage>
        <taxon>Eukaryota</taxon>
        <taxon>Metazoa</taxon>
        <taxon>Ecdysozoa</taxon>
        <taxon>Arthropoda</taxon>
        <taxon>Chelicerata</taxon>
        <taxon>Arachnida</taxon>
        <taxon>Araneae</taxon>
        <taxon>Araneomorphae</taxon>
        <taxon>Entelegynae</taxon>
        <taxon>Araneoidea</taxon>
        <taxon>Araneidae</taxon>
        <taxon>Caerostris</taxon>
    </lineage>
</organism>
<comment type="caution">
    <text evidence="1">The sequence shown here is derived from an EMBL/GenBank/DDBJ whole genome shotgun (WGS) entry which is preliminary data.</text>
</comment>
<keyword evidence="2" id="KW-1185">Reference proteome</keyword>
<reference evidence="1 2" key="1">
    <citation type="submission" date="2021-06" db="EMBL/GenBank/DDBJ databases">
        <title>Caerostris darwini draft genome.</title>
        <authorList>
            <person name="Kono N."/>
            <person name="Arakawa K."/>
        </authorList>
    </citation>
    <scope>NUCLEOTIDE SEQUENCE [LARGE SCALE GENOMIC DNA]</scope>
</reference>
<sequence>MGVYESRVSNWMGNIHPSVKHQVKKKKKRKTNAEARFFGEKWRNPMSVDGNDHRSIVTVATHKCCRRRHRVKVSFTCLLLAEDASDRIHPKYPIAMISYWRSFDDASSYKRLKKRLLGDAILLRITVH</sequence>
<proteinExistence type="predicted"/>
<evidence type="ECO:0000313" key="1">
    <source>
        <dbReference type="EMBL" id="GIY31023.1"/>
    </source>
</evidence>
<protein>
    <submittedName>
        <fullName evidence="1">Uncharacterized protein</fullName>
    </submittedName>
</protein>
<dbReference type="EMBL" id="BPLQ01007590">
    <property type="protein sequence ID" value="GIY31023.1"/>
    <property type="molecule type" value="Genomic_DNA"/>
</dbReference>
<dbReference type="AlphaFoldDB" id="A0AAV4SGM9"/>
<accession>A0AAV4SGM9</accession>